<evidence type="ECO:0000313" key="4">
    <source>
        <dbReference type="Proteomes" id="UP000494040"/>
    </source>
</evidence>
<name>A0A8I6S2J4_CIMLE</name>
<accession>A0A8I6S2J4</accession>
<feature type="compositionally biased region" description="Polar residues" evidence="2">
    <location>
        <begin position="253"/>
        <end position="263"/>
    </location>
</feature>
<reference evidence="3" key="1">
    <citation type="submission" date="2022-01" db="UniProtKB">
        <authorList>
            <consortium name="EnsemblMetazoa"/>
        </authorList>
    </citation>
    <scope>IDENTIFICATION</scope>
</reference>
<sequence length="314" mass="35903">MEGGGLTVQSHMADGQDFAVKHPEPGEDGEKSLKAEILQLKNILATLTMKYKIAEDSRKVMTRRNSILFDDNQFLQDKLLDLEGRRILAEKETYDMSLQVKKLEEALKMFMNEGKEGVKKVMRCETLNASTSSTDLISTDDFCSKCGSKKEIICEVKNSESIIISGEEIHRIDEDMMELKGALQKREEACTRIWERERANRNKILKLNQEIQNLRNLNSWKANELDFRTRELKVKEMELNDAKKEILRLQNKPQPVKSQNSGMATRVKATPKKKDPVANPPMRFRQFGPAQRQQTVGIGKIGTTNSQKKFVNVN</sequence>
<dbReference type="EnsemblMetazoa" id="XM_014401495.2">
    <property type="protein sequence ID" value="XP_014256981.1"/>
    <property type="gene ID" value="LOC106670845"/>
</dbReference>
<evidence type="ECO:0000313" key="3">
    <source>
        <dbReference type="EnsemblMetazoa" id="XP_014256981.1"/>
    </source>
</evidence>
<dbReference type="RefSeq" id="XP_014256981.1">
    <property type="nucleotide sequence ID" value="XM_014401495.2"/>
</dbReference>
<keyword evidence="1" id="KW-0175">Coiled coil</keyword>
<keyword evidence="4" id="KW-1185">Reference proteome</keyword>
<dbReference type="GeneID" id="106670845"/>
<dbReference type="OrthoDB" id="10382030at2759"/>
<proteinExistence type="predicted"/>
<protein>
    <submittedName>
        <fullName evidence="3">Uncharacterized protein</fullName>
    </submittedName>
</protein>
<dbReference type="Proteomes" id="UP000494040">
    <property type="component" value="Unassembled WGS sequence"/>
</dbReference>
<evidence type="ECO:0000256" key="2">
    <source>
        <dbReference type="SAM" id="MobiDB-lite"/>
    </source>
</evidence>
<feature type="coiled-coil region" evidence="1">
    <location>
        <begin position="197"/>
        <end position="252"/>
    </location>
</feature>
<evidence type="ECO:0000256" key="1">
    <source>
        <dbReference type="SAM" id="Coils"/>
    </source>
</evidence>
<feature type="region of interest" description="Disordered" evidence="2">
    <location>
        <begin position="253"/>
        <end position="284"/>
    </location>
</feature>
<dbReference type="AlphaFoldDB" id="A0A8I6S2J4"/>
<organism evidence="3 4">
    <name type="scientific">Cimex lectularius</name>
    <name type="common">Bed bug</name>
    <name type="synonym">Acanthia lectularia</name>
    <dbReference type="NCBI Taxonomy" id="79782"/>
    <lineage>
        <taxon>Eukaryota</taxon>
        <taxon>Metazoa</taxon>
        <taxon>Ecdysozoa</taxon>
        <taxon>Arthropoda</taxon>
        <taxon>Hexapoda</taxon>
        <taxon>Insecta</taxon>
        <taxon>Pterygota</taxon>
        <taxon>Neoptera</taxon>
        <taxon>Paraneoptera</taxon>
        <taxon>Hemiptera</taxon>
        <taxon>Heteroptera</taxon>
        <taxon>Panheteroptera</taxon>
        <taxon>Cimicomorpha</taxon>
        <taxon>Cimicidae</taxon>
        <taxon>Cimex</taxon>
    </lineage>
</organism>